<sequence length="2636" mass="302656">MLKWFSNDESSPALGAPVPQEGTSSQPLAEVTDQLAQMEQFVAQLKGLIREKDDVLRTKDEQLKAEKDTCEAKLSKMRLQNRAKVTSLNSKLEDLKNQLALSGAKENRSENTKSGGDGDQEHAAASRGKILLLKKKVEELEQRLTQRDVELGVKTKELEAQRQHGLEVDAKLVEKEKQLLEKEAYIVDLHMSAAGDNTTRALHKPAEEQKLQVQSAEENSSLEDLHLLVQNLTKKVGDSEEKYSLLQEQTEGLKELLVIEKAQFEEKENMYKQNIQTFKDIILQKDNMLIEKSQRHEQELFKLAAKSDASADLEQLLKALKQKLHEKEEVLLGKTQVIDVLQGEVDARDQQIKEQVEKMKRLQCEKHNMQSKLDAEKHVMRAQLWDLMQKHEAELRRVAEKHESELSEKDQECIRWLEELRRTQAITQEGGAPTVPAADPATDTATAQKLLELEAQAKLKAEEASKSEAKFLKMKAWSKSRIKQLEDELKKSQSGKVSPDVSTLRSRITDLVEEREETLCKLEHYDELKIKNEQLIAKLVDYEEQQRKMQADLEQVTKRAASQASESGSADDLQIHVLEWQEIVGEAELAREQARVEKTAMALRMSHIEEEREVLASRQQELEELEQAQGLQQQRGKKLGETALRSLQEDFEFDGNPSYQDPKCTLESTTSMDGENMGGWWPEYSTPDTGLRSVVGELELERNQLQEQIVGLEERCQDLEDRLQLQARIESLQNETERLLGQLASLRSQQSRDAEKHQLLVTSLNKQLKGQSETQECLEKSLIEKEHSIAKTSEKLELIENLQDSLKEKEIQHREVSEKLLQTEHNLTEVNKKCNTFEKQCSELRTSVTELTQKLNILKEKTHKQEATIASLQSDLEEMNDELYKLNSTHLEERAQLIHDLQSCEREIDNLKDTVSDKDKEISALTHNMMEHTEQILELKREVKDKEDALVHIETALTRAEQKALIIKDPQSSDQQALNTKIADLVEQLKTSKCKLSEAKEQQELKRREVEDLIIQVQEDNLTIQTLRLEIQKLNENYGSNLSECESQISSLKEQVTSSSQKLQESETLLSQLKESNTINGKLQDQLQDIEQMYEIELKSFKEERNKLLAELTKHKKELQALSKQLEEHVGGQKQVENVVQGKLKTISLLEQKLNVTQEEAESERLKLNQKLKARDSEIERLTKELQSKSEKLSDLETNVKTLESTNQQQSTVVESNAIELKKQKQLVADLDEKAAITHEETVTLQSQVSKLTEESKKLRQEIADGKRSQSELMEENNTMQTKMSAFEVQHSENHKIIEGLMKEKEELTVRTEELHDVLEQNRSTNLENLLEKTKECSQLTKLLLESKETVADLQEKINLLNSQVEQLKCCVAKKEKMVVDQNTNCENQESQIRQLQENVSLLQEQSTALKSGLMGKDATLQQMTAKCYSLQNVIPQQKEFLSHLQRETESHKKECTKLNQCLEEKEVTLRNKTQECQNYINELSNTSKCVDSLHRQLEVMHEKSVKLESAHADLKVSLENHIANNNKLNEQNNLRQSEVVHLQNHIQALCEENQKLQGALESQEQQKMLIDDFGRKTDVTLEENVNLKAHIIQLREQIQALQQEATDKDKSQSKVVDERNKIQSKISAYEVQHSENCKIIEGLLKEKEELTLRTEELRNVFEQNNSISESLLEKTNECCNLSKLLTESKEMGTHLQQQARFLKSQIDQLHCSVGDNEKTILDQKALYEMQQSQLSQFQETLSLLQEENTALKSELMQKDGTLQQMIAMCTSMENKTLQQKQFLTQLQSESVSLTGKCTRLSQSLEEKEVTLRKKTRECQNQFDELKKSSESVVSLHSQLGVMNGNTLKLESENGNLKTCLANEVSKNDKLREEVAHRKAEMVDLQNYIQVLNEENCKIKTECQNLAAEVTQKLQEMTVLQAELSNKNNNVVSLTERLAAVNLEKESLQMALQQKTESLNQQEIYINQFQAKSVEGEDQLNKKMETIIELQTQVRCMQNYLKQLKDESAVVLKTQSDANTGIINNLQGQLQSMLQKNDQLAVRITEKESELQQKNKDCERLRAQFSELEDLVLQLRNQVEALTSESIRLMGVVKEKEAVLEIQSRSLAYSEMMKVTCKAKVEECDGLKDQLIECQETMSKLSDDLSTRSFEIAKLKEALEEKEVRIWDQTKIQHDLQEKVDEAVLFKAQFMESTELVSQLQGQVQELSSKFEKLCKTAEEKQSAFLNLQEKYADHLEEVHEVKMQLSQRNEERSNLNKALSDCNDAVKTAESTTDAMRNEATLLQDKLQHIQASNAKLSQQNKDALATYQSKMASLIVEIERLKLQHLKVAAEVNALTENLEQRELALHTINNQYSAQVKHAEYLVAEIQKLDEQNKKLKEECSLATQYFEKQLGLSISENEHLQQEVKKTIAEKEELIRSYNDQLRALQKELSFQSQQHLGNMNETVEKMKTEKEHLQVQLKEVGNLRTENAKLTHKNLRFDQHTGKDANKYEAGLAKQRLAEAEQHLHLSRQEVSQLSQSVTEERARREAAEEALSLAQDRAKSTDTNVSRTNPREFSIQLESDDEREALIIDPNEHIVMRKVKSGALSCRRWLRGRRLYCSKLLMSRAKSRYLFLMYLLALHMVVFMCLTGTL</sequence>
<reference evidence="4" key="1">
    <citation type="journal article" date="2023" name="Science">
        <title>Genome structures resolve the early diversification of teleost fishes.</title>
        <authorList>
            <person name="Parey E."/>
            <person name="Louis A."/>
            <person name="Montfort J."/>
            <person name="Bouchez O."/>
            <person name="Roques C."/>
            <person name="Iampietro C."/>
            <person name="Lluch J."/>
            <person name="Castinel A."/>
            <person name="Donnadieu C."/>
            <person name="Desvignes T."/>
            <person name="Floi Bucao C."/>
            <person name="Jouanno E."/>
            <person name="Wen M."/>
            <person name="Mejri S."/>
            <person name="Dirks R."/>
            <person name="Jansen H."/>
            <person name="Henkel C."/>
            <person name="Chen W.J."/>
            <person name="Zahm M."/>
            <person name="Cabau C."/>
            <person name="Klopp C."/>
            <person name="Thompson A.W."/>
            <person name="Robinson-Rechavi M."/>
            <person name="Braasch I."/>
            <person name="Lecointre G."/>
            <person name="Bobe J."/>
            <person name="Postlethwait J.H."/>
            <person name="Berthelot C."/>
            <person name="Roest Crollius H."/>
            <person name="Guiguen Y."/>
        </authorList>
    </citation>
    <scope>NUCLEOTIDE SEQUENCE</scope>
    <source>
        <strain evidence="4">NC1722</strain>
    </source>
</reference>
<feature type="coiled-coil region" evidence="1">
    <location>
        <begin position="123"/>
        <end position="183"/>
    </location>
</feature>
<proteinExistence type="predicted"/>
<evidence type="ECO:0000313" key="5">
    <source>
        <dbReference type="Proteomes" id="UP001221898"/>
    </source>
</evidence>
<feature type="transmembrane region" description="Helical" evidence="3">
    <location>
        <begin position="2615"/>
        <end position="2635"/>
    </location>
</feature>
<feature type="coiled-coil region" evidence="1">
    <location>
        <begin position="525"/>
        <end position="559"/>
    </location>
</feature>
<feature type="coiled-coil region" evidence="1">
    <location>
        <begin position="1242"/>
        <end position="1269"/>
    </location>
</feature>
<feature type="coiled-coil region" evidence="1">
    <location>
        <begin position="695"/>
        <end position="749"/>
    </location>
</feature>
<dbReference type="PANTHER" id="PTHR18887">
    <property type="entry name" value="GOLGI-ASSOCIATED PROTEIN GCP360-RELATED"/>
    <property type="match status" value="1"/>
</dbReference>
<evidence type="ECO:0000256" key="1">
    <source>
        <dbReference type="SAM" id="Coils"/>
    </source>
</evidence>
<dbReference type="EMBL" id="JAINUG010000007">
    <property type="protein sequence ID" value="KAJ8416171.1"/>
    <property type="molecule type" value="Genomic_DNA"/>
</dbReference>
<dbReference type="Proteomes" id="UP001221898">
    <property type="component" value="Unassembled WGS sequence"/>
</dbReference>
<evidence type="ECO:0000313" key="4">
    <source>
        <dbReference type="EMBL" id="KAJ8416171.1"/>
    </source>
</evidence>
<name>A0AAD7X053_9TELE</name>
<dbReference type="GO" id="GO:0005794">
    <property type="term" value="C:Golgi apparatus"/>
    <property type="evidence" value="ECO:0007669"/>
    <property type="project" value="InterPro"/>
</dbReference>
<feature type="coiled-coil region" evidence="1">
    <location>
        <begin position="1337"/>
        <end position="1406"/>
    </location>
</feature>
<protein>
    <recommendedName>
        <fullName evidence="6">Golgin subfamily B member 1-like</fullName>
    </recommendedName>
</protein>
<feature type="region of interest" description="Disordered" evidence="2">
    <location>
        <begin position="1"/>
        <end position="29"/>
    </location>
</feature>
<comment type="caution">
    <text evidence="4">The sequence shown here is derived from an EMBL/GenBank/DDBJ whole genome shotgun (WGS) entry which is preliminary data.</text>
</comment>
<evidence type="ECO:0000256" key="2">
    <source>
        <dbReference type="SAM" id="MobiDB-lite"/>
    </source>
</evidence>
<feature type="coiled-coil region" evidence="1">
    <location>
        <begin position="1512"/>
        <end position="1612"/>
    </location>
</feature>
<feature type="coiled-coil region" evidence="1">
    <location>
        <begin position="1987"/>
        <end position="2085"/>
    </location>
</feature>
<keyword evidence="3" id="KW-1133">Transmembrane helix</keyword>
<dbReference type="PANTHER" id="PTHR18887:SF4">
    <property type="entry name" value="GOLGIN SUBFAMILY B MEMBER 1-LIKE"/>
    <property type="match status" value="1"/>
</dbReference>
<keyword evidence="3" id="KW-0812">Transmembrane</keyword>
<feature type="coiled-coil region" evidence="1">
    <location>
        <begin position="789"/>
        <end position="1206"/>
    </location>
</feature>
<feature type="coiled-coil region" evidence="1">
    <location>
        <begin position="1728"/>
        <end position="1755"/>
    </location>
</feature>
<gene>
    <name evidence="4" type="ORF">AAFF_G00381930</name>
</gene>
<feature type="coiled-coil region" evidence="1">
    <location>
        <begin position="2306"/>
        <end position="2468"/>
    </location>
</feature>
<keyword evidence="1" id="KW-0175">Coiled coil</keyword>
<evidence type="ECO:0000256" key="3">
    <source>
        <dbReference type="SAM" id="Phobius"/>
    </source>
</evidence>
<keyword evidence="3" id="KW-0472">Membrane</keyword>
<feature type="coiled-coil region" evidence="1">
    <location>
        <begin position="1903"/>
        <end position="1944"/>
    </location>
</feature>
<feature type="region of interest" description="Disordered" evidence="2">
    <location>
        <begin position="2533"/>
        <end position="2553"/>
    </location>
</feature>
<keyword evidence="5" id="KW-1185">Reference proteome</keyword>
<accession>A0AAD7X053</accession>
<dbReference type="InterPro" id="IPR026202">
    <property type="entry name" value="GOLGB1"/>
</dbReference>
<feature type="region of interest" description="Disordered" evidence="2">
    <location>
        <begin position="101"/>
        <end position="123"/>
    </location>
</feature>
<dbReference type="Gene3D" id="1.10.287.1490">
    <property type="match status" value="1"/>
</dbReference>
<evidence type="ECO:0008006" key="6">
    <source>
        <dbReference type="Google" id="ProtNLM"/>
    </source>
</evidence>
<organism evidence="4 5">
    <name type="scientific">Aldrovandia affinis</name>
    <dbReference type="NCBI Taxonomy" id="143900"/>
    <lineage>
        <taxon>Eukaryota</taxon>
        <taxon>Metazoa</taxon>
        <taxon>Chordata</taxon>
        <taxon>Craniata</taxon>
        <taxon>Vertebrata</taxon>
        <taxon>Euteleostomi</taxon>
        <taxon>Actinopterygii</taxon>
        <taxon>Neopterygii</taxon>
        <taxon>Teleostei</taxon>
        <taxon>Notacanthiformes</taxon>
        <taxon>Halosauridae</taxon>
        <taxon>Aldrovandia</taxon>
    </lineage>
</organism>
<feature type="coiled-coil region" evidence="1">
    <location>
        <begin position="222"/>
        <end position="249"/>
    </location>
</feature>
<feature type="coiled-coil region" evidence="1">
    <location>
        <begin position="303"/>
        <end position="419"/>
    </location>
</feature>